<dbReference type="SUPFAM" id="SSF117856">
    <property type="entry name" value="AF0104/ALDC/Ptd012-like"/>
    <property type="match status" value="1"/>
</dbReference>
<dbReference type="PROSITE" id="PS51742">
    <property type="entry name" value="PPC"/>
    <property type="match status" value="1"/>
</dbReference>
<keyword evidence="1" id="KW-0732">Signal</keyword>
<sequence length="168" mass="18670">MKTVYLILFTCLFTARQAHAQTNVMDTTTRYIKVPAGYLMVLRQGDDVLAQIESLAVREKIPSANFAGMGFVNARFGFFNFDTKEYEPKEFNNVELASMRGSIAWQKGKVSIHAHGVVTDREFKAWGGHMLGATVGTGSVEILVTVHDKTLERKMEDPPGANVLQLSE</sequence>
<keyword evidence="4" id="KW-1185">Reference proteome</keyword>
<comment type="caution">
    <text evidence="3">The sequence shown here is derived from an EMBL/GenBank/DDBJ whole genome shotgun (WGS) entry which is preliminary data.</text>
</comment>
<protein>
    <submittedName>
        <fullName evidence="3">DUF296 domain-containing protein</fullName>
    </submittedName>
</protein>
<proteinExistence type="predicted"/>
<accession>A0A3N4MKI4</accession>
<dbReference type="EMBL" id="RMBX01000002">
    <property type="protein sequence ID" value="RPD42576.1"/>
    <property type="molecule type" value="Genomic_DNA"/>
</dbReference>
<gene>
    <name evidence="3" type="ORF">EG028_05225</name>
</gene>
<feature type="signal peptide" evidence="1">
    <location>
        <begin position="1"/>
        <end position="20"/>
    </location>
</feature>
<dbReference type="Pfam" id="PF03479">
    <property type="entry name" value="PCC"/>
    <property type="match status" value="1"/>
</dbReference>
<feature type="domain" description="PPC" evidence="2">
    <location>
        <begin position="32"/>
        <end position="167"/>
    </location>
</feature>
<evidence type="ECO:0000259" key="2">
    <source>
        <dbReference type="PROSITE" id="PS51742"/>
    </source>
</evidence>
<dbReference type="PANTHER" id="PTHR34988:SF1">
    <property type="entry name" value="DNA-BINDING PROTEIN"/>
    <property type="match status" value="1"/>
</dbReference>
<dbReference type="Gene3D" id="3.30.1330.80">
    <property type="entry name" value="Hypothetical protein, similar to alpha- acetolactate decarboxylase, domain 2"/>
    <property type="match status" value="1"/>
</dbReference>
<name>A0A3N4MKI4_9BACT</name>
<organism evidence="3 4">
    <name type="scientific">Chitinophaga barathri</name>
    <dbReference type="NCBI Taxonomy" id="1647451"/>
    <lineage>
        <taxon>Bacteria</taxon>
        <taxon>Pseudomonadati</taxon>
        <taxon>Bacteroidota</taxon>
        <taxon>Chitinophagia</taxon>
        <taxon>Chitinophagales</taxon>
        <taxon>Chitinophagaceae</taxon>
        <taxon>Chitinophaga</taxon>
    </lineage>
</organism>
<dbReference type="OrthoDB" id="9798999at2"/>
<dbReference type="Proteomes" id="UP000279089">
    <property type="component" value="Unassembled WGS sequence"/>
</dbReference>
<dbReference type="AlphaFoldDB" id="A0A3N4MKI4"/>
<dbReference type="CDD" id="cd11378">
    <property type="entry name" value="DUF296"/>
    <property type="match status" value="1"/>
</dbReference>
<evidence type="ECO:0000256" key="1">
    <source>
        <dbReference type="SAM" id="SignalP"/>
    </source>
</evidence>
<dbReference type="PANTHER" id="PTHR34988">
    <property type="entry name" value="PROTEIN, PUTATIVE-RELATED"/>
    <property type="match status" value="1"/>
</dbReference>
<feature type="chain" id="PRO_5018259892" evidence="1">
    <location>
        <begin position="21"/>
        <end position="168"/>
    </location>
</feature>
<reference evidence="4" key="1">
    <citation type="submission" date="2018-11" db="EMBL/GenBank/DDBJ databases">
        <title>Chitinophaga lutea sp.nov., isolate from arsenic contaminated soil.</title>
        <authorList>
            <person name="Zong Y."/>
        </authorList>
    </citation>
    <scope>NUCLEOTIDE SEQUENCE [LARGE SCALE GENOMIC DNA]</scope>
    <source>
        <strain evidence="4">YLT18</strain>
    </source>
</reference>
<dbReference type="InterPro" id="IPR005175">
    <property type="entry name" value="PPC_dom"/>
</dbReference>
<evidence type="ECO:0000313" key="3">
    <source>
        <dbReference type="EMBL" id="RPD42576.1"/>
    </source>
</evidence>
<dbReference type="RefSeq" id="WP_120515278.1">
    <property type="nucleotide sequence ID" value="NZ_QXZY01000003.1"/>
</dbReference>
<evidence type="ECO:0000313" key="4">
    <source>
        <dbReference type="Proteomes" id="UP000279089"/>
    </source>
</evidence>